<accession>N1QI32</accession>
<reference evidence="2 3" key="1">
    <citation type="journal article" date="2012" name="PLoS Pathog.">
        <title>Diverse lifestyles and strategies of plant pathogenesis encoded in the genomes of eighteen Dothideomycetes fungi.</title>
        <authorList>
            <person name="Ohm R.A."/>
            <person name="Feau N."/>
            <person name="Henrissat B."/>
            <person name="Schoch C.L."/>
            <person name="Horwitz B.A."/>
            <person name="Barry K.W."/>
            <person name="Condon B.J."/>
            <person name="Copeland A.C."/>
            <person name="Dhillon B."/>
            <person name="Glaser F."/>
            <person name="Hesse C.N."/>
            <person name="Kosti I."/>
            <person name="LaButti K."/>
            <person name="Lindquist E.A."/>
            <person name="Lucas S."/>
            <person name="Salamov A.A."/>
            <person name="Bradshaw R.E."/>
            <person name="Ciuffetti L."/>
            <person name="Hamelin R.C."/>
            <person name="Kema G.H.J."/>
            <person name="Lawrence C."/>
            <person name="Scott J.A."/>
            <person name="Spatafora J.W."/>
            <person name="Turgeon B.G."/>
            <person name="de Wit P.J.G.M."/>
            <person name="Zhong S."/>
            <person name="Goodwin S.B."/>
            <person name="Grigoriev I.V."/>
        </authorList>
    </citation>
    <scope>NUCLEOTIDE SEQUENCE [LARGE SCALE GENOMIC DNA]</scope>
    <source>
        <strain evidence="2 3">SO2202</strain>
    </source>
</reference>
<protein>
    <submittedName>
        <fullName evidence="2">DUF567 domain protein</fullName>
    </submittedName>
</protein>
<dbReference type="InterPro" id="IPR007612">
    <property type="entry name" value="LOR"/>
</dbReference>
<dbReference type="GeneID" id="27900525"/>
<dbReference type="HOGENOM" id="CLU_063146_1_1_1"/>
<dbReference type="RefSeq" id="XP_016764976.1">
    <property type="nucleotide sequence ID" value="XM_016903388.1"/>
</dbReference>
<dbReference type="STRING" id="692275.N1QI32"/>
<dbReference type="Gene3D" id="2.40.160.200">
    <property type="entry name" value="LURP1-related"/>
    <property type="match status" value="1"/>
</dbReference>
<comment type="similarity">
    <text evidence="1">Belongs to the LOR family.</text>
</comment>
<dbReference type="PANTHER" id="PTHR31087:SF161">
    <property type="entry name" value="TUBBY C 2 FAMILY PROTEIN"/>
    <property type="match status" value="1"/>
</dbReference>
<dbReference type="InterPro" id="IPR038595">
    <property type="entry name" value="LOR_sf"/>
</dbReference>
<organism evidence="2 3">
    <name type="scientific">Sphaerulina musiva (strain SO2202)</name>
    <name type="common">Poplar stem canker fungus</name>
    <name type="synonym">Septoria musiva</name>
    <dbReference type="NCBI Taxonomy" id="692275"/>
    <lineage>
        <taxon>Eukaryota</taxon>
        <taxon>Fungi</taxon>
        <taxon>Dikarya</taxon>
        <taxon>Ascomycota</taxon>
        <taxon>Pezizomycotina</taxon>
        <taxon>Dothideomycetes</taxon>
        <taxon>Dothideomycetidae</taxon>
        <taxon>Mycosphaerellales</taxon>
        <taxon>Mycosphaerellaceae</taxon>
        <taxon>Sphaerulina</taxon>
    </lineage>
</organism>
<keyword evidence="3" id="KW-1185">Reference proteome</keyword>
<gene>
    <name evidence="2" type="ORF">SEPMUDRAFT_145985</name>
</gene>
<sequence>MAALPAFQPPLGPQPANGPLYSPQQVTLVLREKVWSLSGDTFTVHTADGANVMQVKGKLASLRSKKTFTDMHGNELFVLAEKRLKIFKTFHADSAAGHNFDIEGHFSIGSSKSTVKFVNAADRAPIELQVKGDWFDRSATIKLGERVVAQIMRSFANAREIFASKQTYFVTVAPNVDLSLIAAICVAIDERENEK</sequence>
<dbReference type="OMA" id="LEMKGNW"/>
<evidence type="ECO:0000313" key="2">
    <source>
        <dbReference type="EMBL" id="EMF16855.1"/>
    </source>
</evidence>
<dbReference type="Pfam" id="PF04525">
    <property type="entry name" value="LOR"/>
    <property type="match status" value="1"/>
</dbReference>
<proteinExistence type="inferred from homology"/>
<dbReference type="SUPFAM" id="SSF54518">
    <property type="entry name" value="Tubby C-terminal domain-like"/>
    <property type="match status" value="1"/>
</dbReference>
<dbReference type="Proteomes" id="UP000016931">
    <property type="component" value="Unassembled WGS sequence"/>
</dbReference>
<evidence type="ECO:0000313" key="3">
    <source>
        <dbReference type="Proteomes" id="UP000016931"/>
    </source>
</evidence>
<dbReference type="EMBL" id="KB456260">
    <property type="protein sequence ID" value="EMF16855.1"/>
    <property type="molecule type" value="Genomic_DNA"/>
</dbReference>
<evidence type="ECO:0000256" key="1">
    <source>
        <dbReference type="ARBA" id="ARBA00005437"/>
    </source>
</evidence>
<dbReference type="AlphaFoldDB" id="N1QI32"/>
<dbReference type="InterPro" id="IPR025659">
    <property type="entry name" value="Tubby-like_C"/>
</dbReference>
<name>N1QI32_SPHMS</name>
<dbReference type="PANTHER" id="PTHR31087">
    <property type="match status" value="1"/>
</dbReference>
<dbReference type="eggNOG" id="ENOG502QUU9">
    <property type="taxonomic scope" value="Eukaryota"/>
</dbReference>
<dbReference type="OrthoDB" id="97518at2759"/>